<dbReference type="GO" id="GO:0043565">
    <property type="term" value="F:sequence-specific DNA binding"/>
    <property type="evidence" value="ECO:0007669"/>
    <property type="project" value="InterPro"/>
</dbReference>
<organism evidence="5 6">
    <name type="scientific">Taishania pollutisoli</name>
    <dbReference type="NCBI Taxonomy" id="2766479"/>
    <lineage>
        <taxon>Bacteria</taxon>
        <taxon>Pseudomonadati</taxon>
        <taxon>Bacteroidota</taxon>
        <taxon>Flavobacteriia</taxon>
        <taxon>Flavobacteriales</taxon>
        <taxon>Crocinitomicaceae</taxon>
        <taxon>Taishania</taxon>
    </lineage>
</organism>
<dbReference type="GO" id="GO:0003700">
    <property type="term" value="F:DNA-binding transcription factor activity"/>
    <property type="evidence" value="ECO:0007669"/>
    <property type="project" value="InterPro"/>
</dbReference>
<evidence type="ECO:0000313" key="6">
    <source>
        <dbReference type="Proteomes" id="UP000652681"/>
    </source>
</evidence>
<dbReference type="PRINTS" id="PR00032">
    <property type="entry name" value="HTHARAC"/>
</dbReference>
<dbReference type="AlphaFoldDB" id="A0A8J6TRP3"/>
<evidence type="ECO:0000256" key="2">
    <source>
        <dbReference type="ARBA" id="ARBA00023125"/>
    </source>
</evidence>
<dbReference type="EMBL" id="JACVEL010000001">
    <property type="protein sequence ID" value="MBC9811287.1"/>
    <property type="molecule type" value="Genomic_DNA"/>
</dbReference>
<keyword evidence="3" id="KW-0804">Transcription</keyword>
<dbReference type="Proteomes" id="UP000652681">
    <property type="component" value="Unassembled WGS sequence"/>
</dbReference>
<keyword evidence="6" id="KW-1185">Reference proteome</keyword>
<dbReference type="PANTHER" id="PTHR11019">
    <property type="entry name" value="HTH-TYPE TRANSCRIPTIONAL REGULATOR NIMR"/>
    <property type="match status" value="1"/>
</dbReference>
<dbReference type="SUPFAM" id="SSF51215">
    <property type="entry name" value="Regulatory protein AraC"/>
    <property type="match status" value="1"/>
</dbReference>
<dbReference type="InterPro" id="IPR018060">
    <property type="entry name" value="HTH_AraC"/>
</dbReference>
<accession>A0A8J6TRP3</accession>
<dbReference type="InterPro" id="IPR009057">
    <property type="entry name" value="Homeodomain-like_sf"/>
</dbReference>
<dbReference type="InterPro" id="IPR014710">
    <property type="entry name" value="RmlC-like_jellyroll"/>
</dbReference>
<dbReference type="PROSITE" id="PS01124">
    <property type="entry name" value="HTH_ARAC_FAMILY_2"/>
    <property type="match status" value="1"/>
</dbReference>
<keyword evidence="1" id="KW-0805">Transcription regulation</keyword>
<evidence type="ECO:0000259" key="4">
    <source>
        <dbReference type="PROSITE" id="PS01124"/>
    </source>
</evidence>
<proteinExistence type="predicted"/>
<protein>
    <submittedName>
        <fullName evidence="5">Helix-turn-helix transcriptional regulator</fullName>
    </submittedName>
</protein>
<evidence type="ECO:0000256" key="1">
    <source>
        <dbReference type="ARBA" id="ARBA00023015"/>
    </source>
</evidence>
<gene>
    <name evidence="5" type="ORF">H9Y05_02250</name>
</gene>
<sequence>MNFKNPSIDKYYITEVDVHADSIYCYHDVMGELLIPTHNHQKAQLIYTEGGIVHIHTSNHVYYIPPRHFMWIPAGVVHSIHTNTEKAIMRNLYFPVEKNDVLFYEQEGIYLANDLLLNLIMYTDRWRGDLHQQDKNYSIALAVKSILPELCQSSVPLSLPSPKNERLKKIIFYMTEHLEEQISYKKMSHTFGFSERSLNRLFQKETGMSFIRYFTIQKMLRAIELLLAGKHTITEVAYEVGYSSAPTFSNTFYKLLGQRPSDYLIENRIR</sequence>
<dbReference type="Gene3D" id="2.60.120.10">
    <property type="entry name" value="Jelly Rolls"/>
    <property type="match status" value="1"/>
</dbReference>
<dbReference type="SUPFAM" id="SSF46689">
    <property type="entry name" value="Homeodomain-like"/>
    <property type="match status" value="2"/>
</dbReference>
<reference evidence="5" key="1">
    <citation type="submission" date="2020-09" db="EMBL/GenBank/DDBJ databases">
        <title>Taishania pollutisoli gen. nov., sp. nov., Isolated from Tetrabromobisphenol A-Contaminated Soil.</title>
        <authorList>
            <person name="Chen Q."/>
        </authorList>
    </citation>
    <scope>NUCLEOTIDE SEQUENCE</scope>
    <source>
        <strain evidence="5">CZZ-1</strain>
    </source>
</reference>
<name>A0A8J6TRP3_9FLAO</name>
<dbReference type="Pfam" id="PF02311">
    <property type="entry name" value="AraC_binding"/>
    <property type="match status" value="1"/>
</dbReference>
<dbReference type="InterPro" id="IPR020449">
    <property type="entry name" value="Tscrpt_reg_AraC-type_HTH"/>
</dbReference>
<comment type="caution">
    <text evidence="5">The sequence shown here is derived from an EMBL/GenBank/DDBJ whole genome shotgun (WGS) entry which is preliminary data.</text>
</comment>
<feature type="domain" description="HTH araC/xylS-type" evidence="4">
    <location>
        <begin position="168"/>
        <end position="266"/>
    </location>
</feature>
<evidence type="ECO:0000313" key="5">
    <source>
        <dbReference type="EMBL" id="MBC9811287.1"/>
    </source>
</evidence>
<keyword evidence="2" id="KW-0238">DNA-binding</keyword>
<dbReference type="Gene3D" id="1.10.10.60">
    <property type="entry name" value="Homeodomain-like"/>
    <property type="match status" value="2"/>
</dbReference>
<dbReference type="RefSeq" id="WP_163490479.1">
    <property type="nucleotide sequence ID" value="NZ_JACVEL010000001.1"/>
</dbReference>
<dbReference type="InterPro" id="IPR037923">
    <property type="entry name" value="HTH-like"/>
</dbReference>
<evidence type="ECO:0000256" key="3">
    <source>
        <dbReference type="ARBA" id="ARBA00023163"/>
    </source>
</evidence>
<dbReference type="Pfam" id="PF12833">
    <property type="entry name" value="HTH_18"/>
    <property type="match status" value="1"/>
</dbReference>
<dbReference type="SMART" id="SM00342">
    <property type="entry name" value="HTH_ARAC"/>
    <property type="match status" value="1"/>
</dbReference>
<dbReference type="PANTHER" id="PTHR11019:SF159">
    <property type="entry name" value="TRANSCRIPTIONAL REGULATOR-RELATED"/>
    <property type="match status" value="1"/>
</dbReference>
<dbReference type="InterPro" id="IPR003313">
    <property type="entry name" value="AraC-bd"/>
</dbReference>